<keyword evidence="2" id="KW-1133">Transmembrane helix</keyword>
<protein>
    <submittedName>
        <fullName evidence="3">Uncharacterized protein</fullName>
    </submittedName>
</protein>
<keyword evidence="4" id="KW-1185">Reference proteome</keyword>
<feature type="compositionally biased region" description="Polar residues" evidence="1">
    <location>
        <begin position="59"/>
        <end position="79"/>
    </location>
</feature>
<dbReference type="OrthoDB" id="7779177at2"/>
<accession>A0A1H7Q2B0</accession>
<keyword evidence="2" id="KW-0812">Transmembrane</keyword>
<dbReference type="RefSeq" id="WP_092763459.1">
    <property type="nucleotide sequence ID" value="NZ_FNZQ01000005.1"/>
</dbReference>
<feature type="region of interest" description="Disordered" evidence="1">
    <location>
        <begin position="45"/>
        <end position="79"/>
    </location>
</feature>
<keyword evidence="2" id="KW-0472">Membrane</keyword>
<evidence type="ECO:0000256" key="2">
    <source>
        <dbReference type="SAM" id="Phobius"/>
    </source>
</evidence>
<dbReference type="Proteomes" id="UP000199283">
    <property type="component" value="Unassembled WGS sequence"/>
</dbReference>
<dbReference type="EMBL" id="FNZQ01000005">
    <property type="protein sequence ID" value="SEL42142.1"/>
    <property type="molecule type" value="Genomic_DNA"/>
</dbReference>
<dbReference type="AlphaFoldDB" id="A0A1H7Q2B0"/>
<evidence type="ECO:0000313" key="4">
    <source>
        <dbReference type="Proteomes" id="UP000199283"/>
    </source>
</evidence>
<gene>
    <name evidence="3" type="ORF">SAMN04488526_2626</name>
</gene>
<evidence type="ECO:0000256" key="1">
    <source>
        <dbReference type="SAM" id="MobiDB-lite"/>
    </source>
</evidence>
<feature type="transmembrane region" description="Helical" evidence="2">
    <location>
        <begin position="20"/>
        <end position="41"/>
    </location>
</feature>
<organism evidence="3 4">
    <name type="scientific">Jannaschia helgolandensis</name>
    <dbReference type="NCBI Taxonomy" id="188906"/>
    <lineage>
        <taxon>Bacteria</taxon>
        <taxon>Pseudomonadati</taxon>
        <taxon>Pseudomonadota</taxon>
        <taxon>Alphaproteobacteria</taxon>
        <taxon>Rhodobacterales</taxon>
        <taxon>Roseobacteraceae</taxon>
        <taxon>Jannaschia</taxon>
    </lineage>
</organism>
<reference evidence="3 4" key="1">
    <citation type="submission" date="2016-10" db="EMBL/GenBank/DDBJ databases">
        <authorList>
            <person name="de Groot N.N."/>
        </authorList>
    </citation>
    <scope>NUCLEOTIDE SEQUENCE [LARGE SCALE GENOMIC DNA]</scope>
    <source>
        <strain evidence="3 4">DSM 14858</strain>
    </source>
</reference>
<sequence length="79" mass="8266">MSPPDTNIEKQKQKHAGPIIGITAGLVFAAIILVVYLFFIVSPEDNSPDNTPTGDAVQTDGNATIQPSDAATDQNPSSN</sequence>
<evidence type="ECO:0000313" key="3">
    <source>
        <dbReference type="EMBL" id="SEL42142.1"/>
    </source>
</evidence>
<name>A0A1H7Q2B0_9RHOB</name>
<dbReference type="STRING" id="188906.SAMN04488526_2626"/>
<proteinExistence type="predicted"/>